<gene>
    <name evidence="2" type="ORF">HGB38_18260</name>
</gene>
<evidence type="ECO:0000256" key="1">
    <source>
        <dbReference type="SAM" id="MobiDB-lite"/>
    </source>
</evidence>
<feature type="compositionally biased region" description="Pro residues" evidence="1">
    <location>
        <begin position="146"/>
        <end position="158"/>
    </location>
</feature>
<protein>
    <submittedName>
        <fullName evidence="2">Uncharacterized protein</fullName>
    </submittedName>
</protein>
<evidence type="ECO:0000313" key="2">
    <source>
        <dbReference type="EMBL" id="NKY28152.1"/>
    </source>
</evidence>
<feature type="compositionally biased region" description="Low complexity" evidence="1">
    <location>
        <begin position="159"/>
        <end position="177"/>
    </location>
</feature>
<sequence length="580" mass="61245">MGRSLRVDTDLLRALTPELAAIADVAQEELARLKQRLAAEGKCWGDDEPGRIFGDSYEPAADKGITGFENLVHNLRGMSGSVADAGEVLRDQDQNLGSQLRDQDPFAARPVGSAPFDQPQWRSPAPYQPVSAPNAAEPNSALDSPSPNPPYDSTPPPYDSTAPAYNPTAAANDPTAAQGTEQPGYQPTADPTVPGASPGEYGSIGGPDSPEQEPLPNSTPTPSVPDRATPIARGAAPAARTPASPATATPPATGSPAAAATSKPGAPQPGPVQRTPEGRWTRPPDSPWMRNAPGTPWSRNAGNPSPGQAYPPRRKGPRPDAAQPGKTGKDARRRKPKPAPAEAKRSRIRTDPDAVTAAQELAARHGLRIAGFDTSGISRRTVDEIAAAVDGILGKHPYIELAGIEITDLPDGAVSRVTSARATQEAEGPVTGERILLDRVTAASQALLEEKVETAIRSGERVAGSGERPMYSTIVHDLGRILEAGAGPRVRQSAHRSLLMEYQRISGPWDRGDTLAAIVRGYRQWRAQLIRACFSGDRFDPRAAVVEGFTEVELRGEGACGPAKVLHRLVVEHARGRSSA</sequence>
<feature type="compositionally biased region" description="Polar residues" evidence="1">
    <location>
        <begin position="297"/>
        <end position="306"/>
    </location>
</feature>
<dbReference type="AlphaFoldDB" id="A0A7X6L5J9"/>
<reference evidence="2 3" key="1">
    <citation type="submission" date="2020-04" db="EMBL/GenBank/DDBJ databases">
        <title>MicrobeNet Type strains.</title>
        <authorList>
            <person name="Nicholson A.C."/>
        </authorList>
    </citation>
    <scope>NUCLEOTIDE SEQUENCE [LARGE SCALE GENOMIC DNA]</scope>
    <source>
        <strain evidence="2 3">DSM 44956</strain>
    </source>
</reference>
<evidence type="ECO:0000313" key="3">
    <source>
        <dbReference type="Proteomes" id="UP000540698"/>
    </source>
</evidence>
<accession>A0A7X6L5J9</accession>
<feature type="region of interest" description="Disordered" evidence="1">
    <location>
        <begin position="105"/>
        <end position="356"/>
    </location>
</feature>
<dbReference type="Gene3D" id="1.10.287.1060">
    <property type="entry name" value="ESAT-6-like"/>
    <property type="match status" value="1"/>
</dbReference>
<feature type="compositionally biased region" description="Basic and acidic residues" evidence="1">
    <location>
        <begin position="342"/>
        <end position="352"/>
    </location>
</feature>
<feature type="compositionally biased region" description="Low complexity" evidence="1">
    <location>
        <begin position="227"/>
        <end position="265"/>
    </location>
</feature>
<organism evidence="2 3">
    <name type="scientific">Nocardia gamkensis</name>
    <dbReference type="NCBI Taxonomy" id="352869"/>
    <lineage>
        <taxon>Bacteria</taxon>
        <taxon>Bacillati</taxon>
        <taxon>Actinomycetota</taxon>
        <taxon>Actinomycetes</taxon>
        <taxon>Mycobacteriales</taxon>
        <taxon>Nocardiaceae</taxon>
        <taxon>Nocardia</taxon>
    </lineage>
</organism>
<dbReference type="Proteomes" id="UP000540698">
    <property type="component" value="Unassembled WGS sequence"/>
</dbReference>
<name>A0A7X6L5J9_9NOCA</name>
<dbReference type="EMBL" id="JAAXOS010000008">
    <property type="protein sequence ID" value="NKY28152.1"/>
    <property type="molecule type" value="Genomic_DNA"/>
</dbReference>
<comment type="caution">
    <text evidence="2">The sequence shown here is derived from an EMBL/GenBank/DDBJ whole genome shotgun (WGS) entry which is preliminary data.</text>
</comment>
<keyword evidence="3" id="KW-1185">Reference proteome</keyword>
<proteinExistence type="predicted"/>
<dbReference type="RefSeq" id="WP_062966966.1">
    <property type="nucleotide sequence ID" value="NZ_JAAXOS010000008.1"/>
</dbReference>